<dbReference type="SUPFAM" id="SSF56935">
    <property type="entry name" value="Porins"/>
    <property type="match status" value="1"/>
</dbReference>
<organism evidence="2 3">
    <name type="scientific">Pelovirga terrestris</name>
    <dbReference type="NCBI Taxonomy" id="2771352"/>
    <lineage>
        <taxon>Bacteria</taxon>
        <taxon>Pseudomonadati</taxon>
        <taxon>Thermodesulfobacteriota</taxon>
        <taxon>Desulfuromonadia</taxon>
        <taxon>Geobacterales</taxon>
        <taxon>Geobacteraceae</taxon>
        <taxon>Pelovirga</taxon>
    </lineage>
</organism>
<dbReference type="NCBIfam" id="TIGR03016">
    <property type="entry name" value="pepcterm_hypo_1"/>
    <property type="match status" value="1"/>
</dbReference>
<sequence length="415" mass="48207">MKTLRFLACLLVAAVSLMITPVAWSAIDITPRFSLAQEYNDNIFLRESNRESDWITTIEPGLSLGYNQRSIDLALDYSLRYRLYQNNTSEDQDQFRDVQRGSANLLLFRGRPFTLRTTGTISRETLNERDRDLEYNDTVDRSTVYRLSVTPEYRLRLGPTTSAIFGYSFNLVDYADRRGDDYIEHQGRVTLNRNLTANLDIWARYQYTVHDNDDDLEDYDRHAATVGGDYRLGARTTLSATVGRTWIEYDLGDETDSSIWSMDLSYRLSEAIQATLAYSQDFTMTAIDGLSRTREGSFTLVYTPPKVSARTQLFWRELDYQRQNRIDESYGVRLLIDRQLGRSLTAGMNAGYEHFDNKDSATDEQIHRYTLGGTLGYEYRRFNLSLSYRHRYNDSDLNGRDYRNNIITLRGTLRF</sequence>
<evidence type="ECO:0000313" key="2">
    <source>
        <dbReference type="EMBL" id="MBD1399557.1"/>
    </source>
</evidence>
<dbReference type="Pfam" id="PF10082">
    <property type="entry name" value="BBP2_2"/>
    <property type="match status" value="1"/>
</dbReference>
<gene>
    <name evidence="2" type="ORF">ICT70_02635</name>
</gene>
<dbReference type="Proteomes" id="UP000632828">
    <property type="component" value="Unassembled WGS sequence"/>
</dbReference>
<keyword evidence="1" id="KW-0732">Signal</keyword>
<feature type="signal peptide" evidence="1">
    <location>
        <begin position="1"/>
        <end position="25"/>
    </location>
</feature>
<dbReference type="InterPro" id="IPR017467">
    <property type="entry name" value="CHP03016_PEP-CTERM"/>
</dbReference>
<dbReference type="AlphaFoldDB" id="A0A8J6UKK4"/>
<dbReference type="InterPro" id="IPR018759">
    <property type="entry name" value="BBP2_2"/>
</dbReference>
<dbReference type="EMBL" id="JACWUN010000002">
    <property type="protein sequence ID" value="MBD1399557.1"/>
    <property type="molecule type" value="Genomic_DNA"/>
</dbReference>
<name>A0A8J6UKK4_9BACT</name>
<keyword evidence="3" id="KW-1185">Reference proteome</keyword>
<protein>
    <submittedName>
        <fullName evidence="2">TIGR03016 family PEP-CTERM system-associated outer membrane protein</fullName>
    </submittedName>
</protein>
<accession>A0A8J6UKK4</accession>
<proteinExistence type="predicted"/>
<feature type="chain" id="PRO_5035309329" evidence="1">
    <location>
        <begin position="26"/>
        <end position="415"/>
    </location>
</feature>
<reference evidence="2" key="1">
    <citation type="submission" date="2020-09" db="EMBL/GenBank/DDBJ databases">
        <title>Pelobacter alkaliphilus sp. nov., a novel anaerobic arsenate-reducing bacterium from terrestrial mud volcano.</title>
        <authorList>
            <person name="Khomyakova M.A."/>
            <person name="Merkel A.Y."/>
            <person name="Slobodkin A.I."/>
        </authorList>
    </citation>
    <scope>NUCLEOTIDE SEQUENCE</scope>
    <source>
        <strain evidence="2">M08fum</strain>
    </source>
</reference>
<comment type="caution">
    <text evidence="2">The sequence shown here is derived from an EMBL/GenBank/DDBJ whole genome shotgun (WGS) entry which is preliminary data.</text>
</comment>
<dbReference type="RefSeq" id="WP_191153830.1">
    <property type="nucleotide sequence ID" value="NZ_JACWUN010000002.1"/>
</dbReference>
<evidence type="ECO:0000256" key="1">
    <source>
        <dbReference type="SAM" id="SignalP"/>
    </source>
</evidence>
<evidence type="ECO:0000313" key="3">
    <source>
        <dbReference type="Proteomes" id="UP000632828"/>
    </source>
</evidence>